<reference evidence="2" key="1">
    <citation type="journal article" date="2023" name="bioRxiv">
        <title>Diving Deep into Fish Bornaviruses: Uncovering Hidden Diversity and Transcriptional Strategies through Comprehensive Data Mining.</title>
        <authorList>
            <person name="Eshak M."/>
            <person name="Rubbenstroth D."/>
            <person name="Beer M."/>
            <person name="Pfaff F."/>
        </authorList>
    </citation>
    <scope>NUCLEOTIDE SEQUENCE</scope>
    <source>
        <strain evidence="2">SRS2622285</strain>
    </source>
</reference>
<protein>
    <submittedName>
        <fullName evidence="2">X protein</fullName>
    </submittedName>
</protein>
<organism evidence="2">
    <name type="scientific">Murray-Darling carp cultervirus</name>
    <dbReference type="NCBI Taxonomy" id="2830720"/>
    <lineage>
        <taxon>Viruses</taxon>
        <taxon>Riboviria</taxon>
        <taxon>Orthornavirae</taxon>
        <taxon>Negarnaviricota</taxon>
        <taxon>Haploviricotina</taxon>
        <taxon>Monjiviricetes</taxon>
        <taxon>Mononegavirales</taxon>
        <taxon>Bornaviridae</taxon>
        <taxon>Cultervirus</taxon>
    </lineage>
</organism>
<feature type="region of interest" description="Disordered" evidence="1">
    <location>
        <begin position="26"/>
        <end position="100"/>
    </location>
</feature>
<proteinExistence type="predicted"/>
<feature type="compositionally biased region" description="Gly residues" evidence="1">
    <location>
        <begin position="88"/>
        <end position="100"/>
    </location>
</feature>
<dbReference type="EMBL" id="BK063521">
    <property type="protein sequence ID" value="DBA13197.1"/>
    <property type="molecule type" value="Viral_cRNA"/>
</dbReference>
<accession>A0AA48SFL4</accession>
<sequence length="100" mass="10255">MANKTVSTEAYTQALRRIIKHLEHVHIAGEESRSTETSQTESDTGSRAGKSPIRSTSNQGGVGKSSKEGGEVAEPTPPSLRVRSAAMSGGGRGGSGGSSE</sequence>
<evidence type="ECO:0000256" key="1">
    <source>
        <dbReference type="SAM" id="MobiDB-lite"/>
    </source>
</evidence>
<evidence type="ECO:0000313" key="2">
    <source>
        <dbReference type="EMBL" id="DBA13197.1"/>
    </source>
</evidence>
<gene>
    <name evidence="2" type="primary">X</name>
</gene>
<name>A0AA48SFL4_9MONO</name>